<dbReference type="PROSITE" id="PS51257">
    <property type="entry name" value="PROKAR_LIPOPROTEIN"/>
    <property type="match status" value="1"/>
</dbReference>
<name>A0ABX4H3X7_9BACT</name>
<accession>A0ABX4H3X7</accession>
<sequence length="154" mass="17675">MFKKILKIGIPTILSISVSSIAISCSGNDKLDQEDQFKTDFENSVNKYNYTFTRYDLEVRKIIASDSNSDLELAFKKSVISSYDTAYTNLNNFLKKYESKIVLPDTYVEKVKKMHSMIKELPLDSNKDATIAYFEKLSPLDDEIVNLSKKITFK</sequence>
<evidence type="ECO:0000313" key="2">
    <source>
        <dbReference type="Proteomes" id="UP000217033"/>
    </source>
</evidence>
<keyword evidence="2" id="KW-1185">Reference proteome</keyword>
<dbReference type="RefSeq" id="WP_084232763.1">
    <property type="nucleotide sequence ID" value="NZ_FWXE01000013.1"/>
</dbReference>
<protein>
    <recommendedName>
        <fullName evidence="3">Lipoprotein</fullName>
    </recommendedName>
</protein>
<dbReference type="EMBL" id="NQMN01000003">
    <property type="protein sequence ID" value="PAF54600.1"/>
    <property type="molecule type" value="Genomic_DNA"/>
</dbReference>
<organism evidence="1 2">
    <name type="scientific">Mycoplasmopsis agassizii</name>
    <dbReference type="NCBI Taxonomy" id="33922"/>
    <lineage>
        <taxon>Bacteria</taxon>
        <taxon>Bacillati</taxon>
        <taxon>Mycoplasmatota</taxon>
        <taxon>Mycoplasmoidales</taxon>
        <taxon>Metamycoplasmataceae</taxon>
        <taxon>Mycoplasmopsis</taxon>
    </lineage>
</organism>
<evidence type="ECO:0000313" key="1">
    <source>
        <dbReference type="EMBL" id="PAF54600.1"/>
    </source>
</evidence>
<comment type="caution">
    <text evidence="1">The sequence shown here is derived from an EMBL/GenBank/DDBJ whole genome shotgun (WGS) entry which is preliminary data.</text>
</comment>
<reference evidence="1" key="1">
    <citation type="submission" date="2017-08" db="EMBL/GenBank/DDBJ databases">
        <authorList>
            <person name="Alvarez-Ponce D."/>
            <person name="Weitzman C.L."/>
            <person name="Tillett R.L."/>
            <person name="Sandmeier F.C."/>
            <person name="Tracy C.R."/>
        </authorList>
    </citation>
    <scope>NUCLEOTIDE SEQUENCE [LARGE SCALE GENOMIC DNA]</scope>
    <source>
        <strain evidence="1">PS6</strain>
    </source>
</reference>
<dbReference type="Proteomes" id="UP000217033">
    <property type="component" value="Unassembled WGS sequence"/>
</dbReference>
<proteinExistence type="predicted"/>
<gene>
    <name evidence="1" type="ORF">CJF60_05000</name>
</gene>
<evidence type="ECO:0008006" key="3">
    <source>
        <dbReference type="Google" id="ProtNLM"/>
    </source>
</evidence>